<dbReference type="InterPro" id="IPR042098">
    <property type="entry name" value="TauD-like_sf"/>
</dbReference>
<dbReference type="Proteomes" id="UP001430848">
    <property type="component" value="Unassembled WGS sequence"/>
</dbReference>
<evidence type="ECO:0000313" key="4">
    <source>
        <dbReference type="EMBL" id="KAK7728268.1"/>
    </source>
</evidence>
<keyword evidence="5" id="KW-1185">Reference proteome</keyword>
<evidence type="ECO:0000256" key="1">
    <source>
        <dbReference type="ARBA" id="ARBA00023002"/>
    </source>
</evidence>
<evidence type="ECO:0000256" key="2">
    <source>
        <dbReference type="SAM" id="MobiDB-lite"/>
    </source>
</evidence>
<dbReference type="InterPro" id="IPR003819">
    <property type="entry name" value="TauD/TfdA-like"/>
</dbReference>
<feature type="compositionally biased region" description="Basic and acidic residues" evidence="2">
    <location>
        <begin position="369"/>
        <end position="384"/>
    </location>
</feature>
<protein>
    <recommendedName>
        <fullName evidence="3">TauD/TfdA-like domain-containing protein</fullName>
    </recommendedName>
</protein>
<accession>A0ABR1P7A4</accession>
<dbReference type="PANTHER" id="PTHR10696">
    <property type="entry name" value="GAMMA-BUTYROBETAINE HYDROXYLASE-RELATED"/>
    <property type="match status" value="1"/>
</dbReference>
<sequence length="464" mass="51153">MFAQTRIISSKMDNKVSGPAVLGGSNETAHQSFHSFNISAYNDEIQDNLEKFKERGLNGPAVNATTFPLRALGPILESVAHNIHKGTGFSLLRGFNTQKYTDEDNLIIFLGLGSHIGSQRGAQNKSRVMISHITDAKEWQDVPREKRHGIHTNSALPFHNDMGCEVLTLLYRQVAAHGGATSLASAAAIYNDLLEQPEILETLEAADWPIQLSVKHSRFEKMPLLAYHEGHVISELYTFMTYPIPNEYITDISTVSADPGRLGLHPATADEPSEGSRLTGPQLKALKVLNDLAEKHAVSIPAQPGDILLINNLGVLHKRDSYIDDEADAQADAKKANGTATDEQAPISEADPKDSKDDPSTAGSSINTRHKDAPEKDDKVKAGGEKLPIANDTKRRWLMRLWLRNEDLGWKIPEAMKLPWEAAYGKDVGRLITPKYDPSPQPDYKEPRYTSGTAAWLIEDDDEA</sequence>
<keyword evidence="1" id="KW-0560">Oxidoreductase</keyword>
<dbReference type="EMBL" id="JAKNSF020000034">
    <property type="protein sequence ID" value="KAK7728268.1"/>
    <property type="molecule type" value="Genomic_DNA"/>
</dbReference>
<reference evidence="4 5" key="1">
    <citation type="submission" date="2024-02" db="EMBL/GenBank/DDBJ databases">
        <title>De novo assembly and annotation of 12 fungi associated with fruit tree decline syndrome in Ontario, Canada.</title>
        <authorList>
            <person name="Sulman M."/>
            <person name="Ellouze W."/>
            <person name="Ilyukhin E."/>
        </authorList>
    </citation>
    <scope>NUCLEOTIDE SEQUENCE [LARGE SCALE GENOMIC DNA]</scope>
    <source>
        <strain evidence="4 5">M169</strain>
    </source>
</reference>
<feature type="region of interest" description="Disordered" evidence="2">
    <location>
        <begin position="329"/>
        <end position="387"/>
    </location>
</feature>
<dbReference type="InterPro" id="IPR050411">
    <property type="entry name" value="AlphaKG_dependent_hydroxylases"/>
</dbReference>
<proteinExistence type="predicted"/>
<organism evidence="4 5">
    <name type="scientific">Diaporthe eres</name>
    <name type="common">Phomopsis oblonga</name>
    <dbReference type="NCBI Taxonomy" id="83184"/>
    <lineage>
        <taxon>Eukaryota</taxon>
        <taxon>Fungi</taxon>
        <taxon>Dikarya</taxon>
        <taxon>Ascomycota</taxon>
        <taxon>Pezizomycotina</taxon>
        <taxon>Sordariomycetes</taxon>
        <taxon>Sordariomycetidae</taxon>
        <taxon>Diaporthales</taxon>
        <taxon>Diaporthaceae</taxon>
        <taxon>Diaporthe</taxon>
        <taxon>Diaporthe eres species complex</taxon>
    </lineage>
</organism>
<evidence type="ECO:0000259" key="3">
    <source>
        <dbReference type="Pfam" id="PF02668"/>
    </source>
</evidence>
<feature type="compositionally biased region" description="Basic and acidic residues" evidence="2">
    <location>
        <begin position="350"/>
        <end position="359"/>
    </location>
</feature>
<feature type="domain" description="TauD/TfdA-like" evidence="3">
    <location>
        <begin position="61"/>
        <end position="324"/>
    </location>
</feature>
<dbReference type="SUPFAM" id="SSF51197">
    <property type="entry name" value="Clavaminate synthase-like"/>
    <property type="match status" value="1"/>
</dbReference>
<evidence type="ECO:0000313" key="5">
    <source>
        <dbReference type="Proteomes" id="UP001430848"/>
    </source>
</evidence>
<comment type="caution">
    <text evidence="4">The sequence shown here is derived from an EMBL/GenBank/DDBJ whole genome shotgun (WGS) entry which is preliminary data.</text>
</comment>
<dbReference type="Pfam" id="PF02668">
    <property type="entry name" value="TauD"/>
    <property type="match status" value="1"/>
</dbReference>
<gene>
    <name evidence="4" type="ORF">SLS63_006716</name>
</gene>
<dbReference type="PANTHER" id="PTHR10696:SF54">
    <property type="entry name" value="FAMILY OXIDOREDUCTASE, PUTATIVE (AFU_ORTHOLOGUE AFUA_4G13850)-RELATED"/>
    <property type="match status" value="1"/>
</dbReference>
<name>A0ABR1P7A4_DIAER</name>
<dbReference type="Gene3D" id="3.60.130.10">
    <property type="entry name" value="Clavaminate synthase-like"/>
    <property type="match status" value="1"/>
</dbReference>